<proteinExistence type="predicted"/>
<evidence type="ECO:0000313" key="1">
    <source>
        <dbReference type="EMBL" id="ALE92672.1"/>
    </source>
</evidence>
<evidence type="ECO:0000313" key="2">
    <source>
        <dbReference type="Proteomes" id="UP000062833"/>
    </source>
</evidence>
<dbReference type="RefSeq" id="WP_062007215.1">
    <property type="nucleotide sequence ID" value="NZ_CP012677.1"/>
</dbReference>
<dbReference type="KEGG" id="aaq:AOC05_10725"/>
<name>A0A0M4QN38_9MICC</name>
<dbReference type="EMBL" id="CP012677">
    <property type="protein sequence ID" value="ALE92672.1"/>
    <property type="molecule type" value="Genomic_DNA"/>
</dbReference>
<reference evidence="2" key="1">
    <citation type="submission" date="2015-09" db="EMBL/GenBank/DDBJ databases">
        <title>Complete genome of Arthrobacter alpinus strain R3.8.</title>
        <authorList>
            <person name="See-Too W.S."/>
            <person name="Chan K.G."/>
        </authorList>
    </citation>
    <scope>NUCLEOTIDE SEQUENCE [LARGE SCALE GENOMIC DNA]</scope>
    <source>
        <strain evidence="2">R3.8</strain>
    </source>
</reference>
<sequence length="128" mass="14052">MEIFDPQDFGSRLAFYGLEILPSNFLNEPGTPVASFSYIIGKVSKKEGSDMSKRAAMKVLTAVSPTVTEGVRGLSLQPLENEALRQRLNKVEHELGELPALLLLTSIFRTDSPYGAAYPSGLFSCQRQ</sequence>
<organism evidence="1 2">
    <name type="scientific">Arthrobacter alpinus</name>
    <dbReference type="NCBI Taxonomy" id="656366"/>
    <lineage>
        <taxon>Bacteria</taxon>
        <taxon>Bacillati</taxon>
        <taxon>Actinomycetota</taxon>
        <taxon>Actinomycetes</taxon>
        <taxon>Micrococcales</taxon>
        <taxon>Micrococcaceae</taxon>
        <taxon>Arthrobacter</taxon>
    </lineage>
</organism>
<dbReference type="AlphaFoldDB" id="A0A0M4QN38"/>
<gene>
    <name evidence="1" type="ORF">AOC05_10725</name>
</gene>
<keyword evidence="2" id="KW-1185">Reference proteome</keyword>
<protein>
    <submittedName>
        <fullName evidence="1">Uncharacterized protein</fullName>
    </submittedName>
</protein>
<accession>A0A0M4QN38</accession>
<dbReference type="Proteomes" id="UP000062833">
    <property type="component" value="Chromosome"/>
</dbReference>